<proteinExistence type="predicted"/>
<evidence type="ECO:0000313" key="2">
    <source>
        <dbReference type="Proteomes" id="UP000236664"/>
    </source>
</evidence>
<reference evidence="1 2" key="1">
    <citation type="submission" date="2017-06" db="EMBL/GenBank/DDBJ databases">
        <title>Genome of Fusarium nygamai isolate CS10214.</title>
        <authorList>
            <person name="Gardiner D.M."/>
            <person name="Obanor F."/>
            <person name="Kazan K."/>
        </authorList>
    </citation>
    <scope>NUCLEOTIDE SEQUENCE [LARGE SCALE GENOMIC DNA]</scope>
    <source>
        <strain evidence="1 2">CS10214</strain>
    </source>
</reference>
<dbReference type="AlphaFoldDB" id="A0A2K0UTS7"/>
<sequence length="105" mass="11860">MESKACEGNTIQHFICLMLQKSSIRARNEKVRRLAEENLAALTNESNNSMLSENFKAVLKHKHKRVSFISRGNYSMINLCSLIVTKSRDPGQERLSKYELGSGDG</sequence>
<evidence type="ECO:0000313" key="1">
    <source>
        <dbReference type="EMBL" id="PNP61165.1"/>
    </source>
</evidence>
<name>A0A2K0UTS7_GIBNY</name>
<dbReference type="Proteomes" id="UP000236664">
    <property type="component" value="Unassembled WGS sequence"/>
</dbReference>
<comment type="caution">
    <text evidence="1">The sequence shown here is derived from an EMBL/GenBank/DDBJ whole genome shotgun (WGS) entry which is preliminary data.</text>
</comment>
<keyword evidence="2" id="KW-1185">Reference proteome</keyword>
<gene>
    <name evidence="1" type="ORF">FNYG_14082</name>
</gene>
<dbReference type="EMBL" id="MTQA01000312">
    <property type="protein sequence ID" value="PNP61165.1"/>
    <property type="molecule type" value="Genomic_DNA"/>
</dbReference>
<organism evidence="1 2">
    <name type="scientific">Gibberella nygamai</name>
    <name type="common">Bean root rot disease fungus</name>
    <name type="synonym">Fusarium nygamai</name>
    <dbReference type="NCBI Taxonomy" id="42673"/>
    <lineage>
        <taxon>Eukaryota</taxon>
        <taxon>Fungi</taxon>
        <taxon>Dikarya</taxon>
        <taxon>Ascomycota</taxon>
        <taxon>Pezizomycotina</taxon>
        <taxon>Sordariomycetes</taxon>
        <taxon>Hypocreomycetidae</taxon>
        <taxon>Hypocreales</taxon>
        <taxon>Nectriaceae</taxon>
        <taxon>Fusarium</taxon>
        <taxon>Fusarium fujikuroi species complex</taxon>
    </lineage>
</organism>
<protein>
    <submittedName>
        <fullName evidence="1">Uncharacterized protein</fullName>
    </submittedName>
</protein>
<accession>A0A2K0UTS7</accession>